<evidence type="ECO:0000313" key="2">
    <source>
        <dbReference type="EMBL" id="GBP51721.1"/>
    </source>
</evidence>
<organism evidence="2 3">
    <name type="scientific">Eumeta variegata</name>
    <name type="common">Bagworm moth</name>
    <name type="synonym">Eumeta japonica</name>
    <dbReference type="NCBI Taxonomy" id="151549"/>
    <lineage>
        <taxon>Eukaryota</taxon>
        <taxon>Metazoa</taxon>
        <taxon>Ecdysozoa</taxon>
        <taxon>Arthropoda</taxon>
        <taxon>Hexapoda</taxon>
        <taxon>Insecta</taxon>
        <taxon>Pterygota</taxon>
        <taxon>Neoptera</taxon>
        <taxon>Endopterygota</taxon>
        <taxon>Lepidoptera</taxon>
        <taxon>Glossata</taxon>
        <taxon>Ditrysia</taxon>
        <taxon>Tineoidea</taxon>
        <taxon>Psychidae</taxon>
        <taxon>Oiketicinae</taxon>
        <taxon>Eumeta</taxon>
    </lineage>
</organism>
<proteinExistence type="predicted"/>
<accession>A0A4C1WKE9</accession>
<evidence type="ECO:0000313" key="3">
    <source>
        <dbReference type="Proteomes" id="UP000299102"/>
    </source>
</evidence>
<keyword evidence="3" id="KW-1185">Reference proteome</keyword>
<evidence type="ECO:0000256" key="1">
    <source>
        <dbReference type="SAM" id="MobiDB-lite"/>
    </source>
</evidence>
<dbReference type="Proteomes" id="UP000299102">
    <property type="component" value="Unassembled WGS sequence"/>
</dbReference>
<sequence>MTERALFTLSPLTSPRGPSSLTTPARIRDSSRHLRRQRRRARRYRLTIAPWEPLGPRPRKASWLAHRLRRRCQRSAYFTFVTNK</sequence>
<dbReference type="EMBL" id="BGZK01000587">
    <property type="protein sequence ID" value="GBP51721.1"/>
    <property type="molecule type" value="Genomic_DNA"/>
</dbReference>
<feature type="region of interest" description="Disordered" evidence="1">
    <location>
        <begin position="1"/>
        <end position="39"/>
    </location>
</feature>
<feature type="compositionally biased region" description="Polar residues" evidence="1">
    <location>
        <begin position="10"/>
        <end position="23"/>
    </location>
</feature>
<comment type="caution">
    <text evidence="2">The sequence shown here is derived from an EMBL/GenBank/DDBJ whole genome shotgun (WGS) entry which is preliminary data.</text>
</comment>
<dbReference type="AlphaFoldDB" id="A0A4C1WKE9"/>
<name>A0A4C1WKE9_EUMVA</name>
<gene>
    <name evidence="2" type="ORF">EVAR_96272_1</name>
</gene>
<protein>
    <submittedName>
        <fullName evidence="2">Uncharacterized protein</fullName>
    </submittedName>
</protein>
<reference evidence="2 3" key="1">
    <citation type="journal article" date="2019" name="Commun. Biol.">
        <title>The bagworm genome reveals a unique fibroin gene that provides high tensile strength.</title>
        <authorList>
            <person name="Kono N."/>
            <person name="Nakamura H."/>
            <person name="Ohtoshi R."/>
            <person name="Tomita M."/>
            <person name="Numata K."/>
            <person name="Arakawa K."/>
        </authorList>
    </citation>
    <scope>NUCLEOTIDE SEQUENCE [LARGE SCALE GENOMIC DNA]</scope>
</reference>